<dbReference type="InterPro" id="IPR004268">
    <property type="entry name" value="MurJ"/>
</dbReference>
<feature type="transmembrane region" description="Helical" evidence="9">
    <location>
        <begin position="495"/>
        <end position="517"/>
    </location>
</feature>
<evidence type="ECO:0000256" key="9">
    <source>
        <dbReference type="SAM" id="Phobius"/>
    </source>
</evidence>
<evidence type="ECO:0000256" key="6">
    <source>
        <dbReference type="ARBA" id="ARBA00022989"/>
    </source>
</evidence>
<dbReference type="PANTHER" id="PTHR47019:SF1">
    <property type="entry name" value="LIPID II FLIPPASE MURJ"/>
    <property type="match status" value="1"/>
</dbReference>
<keyword evidence="3 9" id="KW-0812">Transmembrane</keyword>
<keyword evidence="7 9" id="KW-0472">Membrane</keyword>
<gene>
    <name evidence="10" type="ORF">GCM10025876_19730</name>
</gene>
<dbReference type="InterPro" id="IPR051050">
    <property type="entry name" value="Lipid_II_flippase_MurJ/MviN"/>
</dbReference>
<organism evidence="10 11">
    <name type="scientific">Demequina litorisediminis</name>
    <dbReference type="NCBI Taxonomy" id="1849022"/>
    <lineage>
        <taxon>Bacteria</taxon>
        <taxon>Bacillati</taxon>
        <taxon>Actinomycetota</taxon>
        <taxon>Actinomycetes</taxon>
        <taxon>Micrococcales</taxon>
        <taxon>Demequinaceae</taxon>
        <taxon>Demequina</taxon>
    </lineage>
</organism>
<feature type="region of interest" description="Disordered" evidence="8">
    <location>
        <begin position="1"/>
        <end position="31"/>
    </location>
</feature>
<protein>
    <recommendedName>
        <fullName evidence="12">Integral membrane protein MviN</fullName>
    </recommendedName>
</protein>
<evidence type="ECO:0000256" key="5">
    <source>
        <dbReference type="ARBA" id="ARBA00022984"/>
    </source>
</evidence>
<evidence type="ECO:0000256" key="2">
    <source>
        <dbReference type="ARBA" id="ARBA00022475"/>
    </source>
</evidence>
<comment type="caution">
    <text evidence="10">The sequence shown here is derived from an EMBL/GenBank/DDBJ whole genome shotgun (WGS) entry which is preliminary data.</text>
</comment>
<evidence type="ECO:0000256" key="4">
    <source>
        <dbReference type="ARBA" id="ARBA00022960"/>
    </source>
</evidence>
<feature type="transmembrane region" description="Helical" evidence="9">
    <location>
        <begin position="117"/>
        <end position="139"/>
    </location>
</feature>
<feature type="transmembrane region" description="Helical" evidence="9">
    <location>
        <begin position="187"/>
        <end position="208"/>
    </location>
</feature>
<comment type="subcellular location">
    <subcellularLocation>
        <location evidence="1">Cell membrane</location>
        <topology evidence="1">Multi-pass membrane protein</topology>
    </subcellularLocation>
</comment>
<feature type="transmembrane region" description="Helical" evidence="9">
    <location>
        <begin position="83"/>
        <end position="105"/>
    </location>
</feature>
<feature type="transmembrane region" description="Helical" evidence="9">
    <location>
        <begin position="228"/>
        <end position="251"/>
    </location>
</feature>
<evidence type="ECO:0008006" key="12">
    <source>
        <dbReference type="Google" id="ProtNLM"/>
    </source>
</evidence>
<keyword evidence="4" id="KW-0133">Cell shape</keyword>
<keyword evidence="6 9" id="KW-1133">Transmembrane helix</keyword>
<feature type="transmembrane region" description="Helical" evidence="9">
    <location>
        <begin position="58"/>
        <end position="77"/>
    </location>
</feature>
<keyword evidence="5" id="KW-0573">Peptidoglycan synthesis</keyword>
<feature type="transmembrane region" description="Helical" evidence="9">
    <location>
        <begin position="529"/>
        <end position="553"/>
    </location>
</feature>
<evidence type="ECO:0000313" key="10">
    <source>
        <dbReference type="EMBL" id="GMA35769.1"/>
    </source>
</evidence>
<evidence type="ECO:0000256" key="3">
    <source>
        <dbReference type="ARBA" id="ARBA00022692"/>
    </source>
</evidence>
<feature type="compositionally biased region" description="Basic and acidic residues" evidence="8">
    <location>
        <begin position="287"/>
        <end position="296"/>
    </location>
</feature>
<feature type="region of interest" description="Disordered" evidence="8">
    <location>
        <begin position="381"/>
        <end position="405"/>
    </location>
</feature>
<feature type="compositionally biased region" description="Basic residues" evidence="8">
    <location>
        <begin position="304"/>
        <end position="317"/>
    </location>
</feature>
<evidence type="ECO:0000256" key="7">
    <source>
        <dbReference type="ARBA" id="ARBA00023136"/>
    </source>
</evidence>
<evidence type="ECO:0000256" key="8">
    <source>
        <dbReference type="SAM" id="MobiDB-lite"/>
    </source>
</evidence>
<feature type="compositionally biased region" description="Basic residues" evidence="8">
    <location>
        <begin position="270"/>
        <end position="284"/>
    </location>
</feature>
<accession>A0ABQ6ID56</accession>
<name>A0ABQ6ID56_9MICO</name>
<feature type="region of interest" description="Disordered" evidence="8">
    <location>
        <begin position="265"/>
        <end position="322"/>
    </location>
</feature>
<feature type="transmembrane region" description="Helical" evidence="9">
    <location>
        <begin position="151"/>
        <end position="175"/>
    </location>
</feature>
<dbReference type="Proteomes" id="UP001157125">
    <property type="component" value="Unassembled WGS sequence"/>
</dbReference>
<evidence type="ECO:0000313" key="11">
    <source>
        <dbReference type="Proteomes" id="UP001157125"/>
    </source>
</evidence>
<evidence type="ECO:0000256" key="1">
    <source>
        <dbReference type="ARBA" id="ARBA00004651"/>
    </source>
</evidence>
<proteinExistence type="predicted"/>
<dbReference type="PRINTS" id="PR01806">
    <property type="entry name" value="VIRFACTRMVIN"/>
</dbReference>
<dbReference type="PANTHER" id="PTHR47019">
    <property type="entry name" value="LIPID II FLIPPASE MURJ"/>
    <property type="match status" value="1"/>
</dbReference>
<reference evidence="11" key="1">
    <citation type="journal article" date="2019" name="Int. J. Syst. Evol. Microbiol.">
        <title>The Global Catalogue of Microorganisms (GCM) 10K type strain sequencing project: providing services to taxonomists for standard genome sequencing and annotation.</title>
        <authorList>
            <consortium name="The Broad Institute Genomics Platform"/>
            <consortium name="The Broad Institute Genome Sequencing Center for Infectious Disease"/>
            <person name="Wu L."/>
            <person name="Ma J."/>
        </authorList>
    </citation>
    <scope>NUCLEOTIDE SEQUENCE [LARGE SCALE GENOMIC DNA]</scope>
    <source>
        <strain evidence="11">NBRC 112299</strain>
    </source>
</reference>
<dbReference type="EMBL" id="BSUN01000001">
    <property type="protein sequence ID" value="GMA35769.1"/>
    <property type="molecule type" value="Genomic_DNA"/>
</dbReference>
<keyword evidence="11" id="KW-1185">Reference proteome</keyword>
<keyword evidence="2" id="KW-1003">Cell membrane</keyword>
<sequence>MSEQSPNPGEPAGSGDGAAPSEDGMTLGGRRRRSITRNTAVMASGTAVSRALGLIRNALLVAAIGVNAAAANAYDIANRLPNAMFAILAAGVLNAVLVPQIVRAFSRPDGKRTVDRILTIGTVISLVVTVIATIMAQVWVNLYTHDWPPELLALATAFSYWCIPRLFFYCLYTLLGQVLNAREQFGPFMWAPVLNNVVSITGLLIYLGVFGQYITGADDLTVWTPGRIALLAGVATLGIAAQALILLVPLVRGGYHWRWQWRGPKGEPVRHRHHRRLVAGRRGPRAGGRDLRDPRRGAGSGAPRRQHRSHHRRKRRVLPGALAVHSAPLARDDLARDGDVHRDGKACGRPRYRWPALGSLAGPEIGGRLHRFRHRRDDRGVAVPGARGASDRHPRGGAVGLRRDDRHDVGTGAARCDRALQAPVLRARGRPRHLCHADPHVDRLGGHRVRRHGVRRRALVDGRRGPRPRSVQLHRHAAACRGLRRRLGGLDGRRVLTVHAKAVVGALAAGVIGWLALKAAPDVATLRGWSGFFIAGACTAGAGIVMLAVYGAVLKALRVRELDAVAGPLMRRLPGRR</sequence>
<dbReference type="Pfam" id="PF03023">
    <property type="entry name" value="MurJ"/>
    <property type="match status" value="1"/>
</dbReference>